<feature type="compositionally biased region" description="Basic and acidic residues" evidence="5">
    <location>
        <begin position="122"/>
        <end position="161"/>
    </location>
</feature>
<keyword evidence="3" id="KW-0804">Transcription</keyword>
<feature type="compositionally biased region" description="Gly residues" evidence="5">
    <location>
        <begin position="207"/>
        <end position="237"/>
    </location>
</feature>
<reference evidence="6 7" key="1">
    <citation type="submission" date="2023-11" db="EMBL/GenBank/DDBJ databases">
        <title>Draft genome sequence and annotation of the polyextremotolerant black yeast-like fungus Aureobasidium pullulans NRRL 62042.</title>
        <authorList>
            <person name="Dielentheis-Frenken M.R.E."/>
            <person name="Wibberg D."/>
            <person name="Blank L.M."/>
            <person name="Tiso T."/>
        </authorList>
    </citation>
    <scope>NUCLEOTIDE SEQUENCE [LARGE SCALE GENOMIC DNA]</scope>
    <source>
        <strain evidence="6 7">NRRL 62042</strain>
    </source>
</reference>
<keyword evidence="2" id="KW-0240">DNA-directed RNA polymerase</keyword>
<feature type="compositionally biased region" description="Low complexity" evidence="5">
    <location>
        <begin position="1"/>
        <end position="13"/>
    </location>
</feature>
<dbReference type="PANTHER" id="PTHR13408:SF0">
    <property type="entry name" value="DNA-DIRECTED RNA POLYMERASE III SUBUNIT RPC4"/>
    <property type="match status" value="1"/>
</dbReference>
<keyword evidence="4" id="KW-0539">Nucleus</keyword>
<dbReference type="Pfam" id="PF05132">
    <property type="entry name" value="RNA_pol_Rpc4"/>
    <property type="match status" value="1"/>
</dbReference>
<evidence type="ECO:0000256" key="5">
    <source>
        <dbReference type="SAM" id="MobiDB-lite"/>
    </source>
</evidence>
<evidence type="ECO:0000256" key="4">
    <source>
        <dbReference type="ARBA" id="ARBA00023242"/>
    </source>
</evidence>
<feature type="compositionally biased region" description="Gly residues" evidence="5">
    <location>
        <begin position="163"/>
        <end position="173"/>
    </location>
</feature>
<feature type="compositionally biased region" description="Basic and acidic residues" evidence="5">
    <location>
        <begin position="300"/>
        <end position="311"/>
    </location>
</feature>
<feature type="compositionally biased region" description="Gly residues" evidence="5">
    <location>
        <begin position="14"/>
        <end position="26"/>
    </location>
</feature>
<feature type="region of interest" description="Disordered" evidence="5">
    <location>
        <begin position="459"/>
        <end position="511"/>
    </location>
</feature>
<organism evidence="6 7">
    <name type="scientific">Aureobasidium pullulans</name>
    <name type="common">Black yeast</name>
    <name type="synonym">Pullularia pullulans</name>
    <dbReference type="NCBI Taxonomy" id="5580"/>
    <lineage>
        <taxon>Eukaryota</taxon>
        <taxon>Fungi</taxon>
        <taxon>Dikarya</taxon>
        <taxon>Ascomycota</taxon>
        <taxon>Pezizomycotina</taxon>
        <taxon>Dothideomycetes</taxon>
        <taxon>Dothideomycetidae</taxon>
        <taxon>Dothideales</taxon>
        <taxon>Saccotheciaceae</taxon>
        <taxon>Aureobasidium</taxon>
    </lineage>
</organism>
<dbReference type="Proteomes" id="UP001341245">
    <property type="component" value="Unassembled WGS sequence"/>
</dbReference>
<feature type="compositionally biased region" description="Low complexity" evidence="5">
    <location>
        <begin position="392"/>
        <end position="403"/>
    </location>
</feature>
<evidence type="ECO:0000256" key="2">
    <source>
        <dbReference type="ARBA" id="ARBA00022478"/>
    </source>
</evidence>
<feature type="region of interest" description="Disordered" evidence="5">
    <location>
        <begin position="283"/>
        <end position="437"/>
    </location>
</feature>
<name>A0ABR0TKN1_AURPU</name>
<keyword evidence="7" id="KW-1185">Reference proteome</keyword>
<feature type="compositionally biased region" description="Low complexity" evidence="5">
    <location>
        <begin position="94"/>
        <end position="107"/>
    </location>
</feature>
<gene>
    <name evidence="6" type="ORF">QM012_008342</name>
</gene>
<evidence type="ECO:0008006" key="8">
    <source>
        <dbReference type="Google" id="ProtNLM"/>
    </source>
</evidence>
<proteinExistence type="predicted"/>
<feature type="compositionally biased region" description="Basic residues" evidence="5">
    <location>
        <begin position="413"/>
        <end position="426"/>
    </location>
</feature>
<feature type="region of interest" description="Disordered" evidence="5">
    <location>
        <begin position="528"/>
        <end position="581"/>
    </location>
</feature>
<accession>A0ABR0TKN1</accession>
<dbReference type="InterPro" id="IPR007811">
    <property type="entry name" value="RPC4"/>
</dbReference>
<feature type="compositionally biased region" description="Basic and acidic residues" evidence="5">
    <location>
        <begin position="337"/>
        <end position="370"/>
    </location>
</feature>
<feature type="region of interest" description="Disordered" evidence="5">
    <location>
        <begin position="1"/>
        <end position="179"/>
    </location>
</feature>
<feature type="region of interest" description="Disordered" evidence="5">
    <location>
        <begin position="204"/>
        <end position="270"/>
    </location>
</feature>
<comment type="caution">
    <text evidence="6">The sequence shown here is derived from an EMBL/GenBank/DDBJ whole genome shotgun (WGS) entry which is preliminary data.</text>
</comment>
<feature type="compositionally biased region" description="Low complexity" evidence="5">
    <location>
        <begin position="492"/>
        <end position="502"/>
    </location>
</feature>
<evidence type="ECO:0000256" key="3">
    <source>
        <dbReference type="ARBA" id="ARBA00023163"/>
    </source>
</evidence>
<comment type="subcellular location">
    <subcellularLocation>
        <location evidence="1">Nucleus</location>
    </subcellularLocation>
</comment>
<evidence type="ECO:0000313" key="7">
    <source>
        <dbReference type="Proteomes" id="UP001341245"/>
    </source>
</evidence>
<protein>
    <recommendedName>
        <fullName evidence="8">DNA-directed RNA polymerase III RPC4</fullName>
    </recommendedName>
</protein>
<feature type="compositionally biased region" description="Low complexity" evidence="5">
    <location>
        <begin position="68"/>
        <end position="82"/>
    </location>
</feature>
<dbReference type="EMBL" id="JASGXD010000007">
    <property type="protein sequence ID" value="KAK6004480.1"/>
    <property type="molecule type" value="Genomic_DNA"/>
</dbReference>
<feature type="compositionally biased region" description="Low complexity" evidence="5">
    <location>
        <begin position="312"/>
        <end position="326"/>
    </location>
</feature>
<sequence length="674" mass="69986">MPPKTATGRARGTGIRGRGGRGGRGGAVAATTVESEPTDQPMPDASPAETSTPAPIAQMTAAPVANMAPETTEAASTTEAAPTPAPMKRVSSVRRGGASASPAPSASRGKKPIVPAPKAVRRSKEDREALQKEANAKKAEEARAALRDAKRAGRGRGDRGRGRGGGKARGGFMGDSERTIRDVVASGPFSAGQVAADAGFRGQRRAVGGGFGGGGGGGGGYSGGSGGGGGGGSGSGGPRIKSEGGPSYGNVNIEDGGYISSDLDEADEGPRKDIDFINLLSDDEQETTATNANMAPIRVNRVEHREREKPVAADASKSKAAIAESAHGTAVSSEAMTTKERTASPELSRKQPRAKEVQVVRTERRWKGAWEDSSDDDLAIKPEPTDEGSSITAAALTETNTALKESASPESRRKSKGKATAARKHSLPTEAPAMQTIEERREWERHHLDLEIIRQELGEISLPTTTKPAASKDAEGDTAMAEGGEEADLAESADASTSLPTSTQPPPDRRTDRVYLFQFPPILPSLVPATIKPEPSSPTLSKKTPAASTAATAIDVDATTTAKQKSKQQVPESAGQMHSPFPAGLVGKLRVHASGRTTLDWGGTSLQVGMGTDVQFLQDAVVAKFNDKSDVEGAKGKEEEQDEGAYGGEVMGLGQVRGKFVVTPDWEEIVGVRI</sequence>
<dbReference type="PANTHER" id="PTHR13408">
    <property type="entry name" value="DNA-DIRECTED RNA POLYMERASE III"/>
    <property type="match status" value="1"/>
</dbReference>
<evidence type="ECO:0000256" key="1">
    <source>
        <dbReference type="ARBA" id="ARBA00004123"/>
    </source>
</evidence>
<feature type="compositionally biased region" description="Low complexity" evidence="5">
    <location>
        <begin position="539"/>
        <end position="562"/>
    </location>
</feature>
<evidence type="ECO:0000313" key="6">
    <source>
        <dbReference type="EMBL" id="KAK6004480.1"/>
    </source>
</evidence>